<evidence type="ECO:0000313" key="18">
    <source>
        <dbReference type="Proteomes" id="UP000005707"/>
    </source>
</evidence>
<keyword evidence="5 12" id="KW-0132">Cell division</keyword>
<dbReference type="Gene3D" id="1.10.3120.10">
    <property type="entry name" value="Trigger factor, C-terminal domain"/>
    <property type="match status" value="1"/>
</dbReference>
<keyword evidence="18" id="KW-1185">Reference proteome</keyword>
<dbReference type="EC" id="5.2.1.8" evidence="3 12"/>
<dbReference type="GO" id="GO:0051301">
    <property type="term" value="P:cell division"/>
    <property type="evidence" value="ECO:0007669"/>
    <property type="project" value="UniProtKB-KW"/>
</dbReference>
<dbReference type="EMBL" id="AFNU02000001">
    <property type="protein sequence ID" value="ERJ13559.1"/>
    <property type="molecule type" value="Genomic_DNA"/>
</dbReference>
<dbReference type="InterPro" id="IPR037041">
    <property type="entry name" value="Trigger_fac_C_sf"/>
</dbReference>
<dbReference type="InterPro" id="IPR005215">
    <property type="entry name" value="Trig_fac"/>
</dbReference>
<evidence type="ECO:0000256" key="13">
    <source>
        <dbReference type="PROSITE-ProRule" id="PRU00277"/>
    </source>
</evidence>
<keyword evidence="15" id="KW-0175">Coiled coil</keyword>
<evidence type="ECO:0000256" key="2">
    <source>
        <dbReference type="ARBA" id="ARBA00005464"/>
    </source>
</evidence>
<dbReference type="STRING" id="1033810.HLPCO_000225"/>
<dbReference type="Pfam" id="PF05698">
    <property type="entry name" value="Trigger_C"/>
    <property type="match status" value="1"/>
</dbReference>
<dbReference type="InterPro" id="IPR008881">
    <property type="entry name" value="Trigger_fac_ribosome-bd_bac"/>
</dbReference>
<dbReference type="InterPro" id="IPR036611">
    <property type="entry name" value="Trigger_fac_ribosome-bd_sf"/>
</dbReference>
<comment type="catalytic activity">
    <reaction evidence="1 12 13">
        <text>[protein]-peptidylproline (omega=180) = [protein]-peptidylproline (omega=0)</text>
        <dbReference type="Rhea" id="RHEA:16237"/>
        <dbReference type="Rhea" id="RHEA-COMP:10747"/>
        <dbReference type="Rhea" id="RHEA-COMP:10748"/>
        <dbReference type="ChEBI" id="CHEBI:83833"/>
        <dbReference type="ChEBI" id="CHEBI:83834"/>
        <dbReference type="EC" id="5.2.1.8"/>
    </reaction>
</comment>
<dbReference type="AlphaFoldDB" id="U2FRH2"/>
<reference evidence="17 18" key="1">
    <citation type="journal article" date="2011" name="J. Bacteriol.">
        <title>Genome sequence of Haloplasma contractile, an unusual contractile bacterium from a deep-sea anoxic brine lake.</title>
        <authorList>
            <person name="Antunes A."/>
            <person name="Alam I."/>
            <person name="El Dorry H."/>
            <person name="Siam R."/>
            <person name="Robertson A."/>
            <person name="Bajic V.B."/>
            <person name="Stingl U."/>
        </authorList>
    </citation>
    <scope>NUCLEOTIDE SEQUENCE [LARGE SCALE GENOMIC DNA]</scope>
    <source>
        <strain evidence="17 18">SSD-17B</strain>
    </source>
</reference>
<dbReference type="HAMAP" id="MF_00303">
    <property type="entry name" value="Trigger_factor_Tig"/>
    <property type="match status" value="1"/>
</dbReference>
<evidence type="ECO:0000259" key="16">
    <source>
        <dbReference type="PROSITE" id="PS50059"/>
    </source>
</evidence>
<dbReference type="Gene3D" id="3.10.50.40">
    <property type="match status" value="1"/>
</dbReference>
<comment type="caution">
    <text evidence="17">The sequence shown here is derived from an EMBL/GenBank/DDBJ whole genome shotgun (WGS) entry which is preliminary data.</text>
</comment>
<evidence type="ECO:0000313" key="17">
    <source>
        <dbReference type="EMBL" id="ERJ13559.1"/>
    </source>
</evidence>
<feature type="coiled-coil region" evidence="15">
    <location>
        <begin position="264"/>
        <end position="291"/>
    </location>
</feature>
<name>U2FRH2_9MOLU</name>
<dbReference type="Gene3D" id="3.30.70.1050">
    <property type="entry name" value="Trigger factor ribosome-binding domain"/>
    <property type="match status" value="1"/>
</dbReference>
<evidence type="ECO:0000256" key="7">
    <source>
        <dbReference type="ARBA" id="ARBA00023186"/>
    </source>
</evidence>
<dbReference type="GO" id="GO:0051083">
    <property type="term" value="P:'de novo' cotranslational protein folding"/>
    <property type="evidence" value="ECO:0007669"/>
    <property type="project" value="TreeGrafter"/>
</dbReference>
<evidence type="ECO:0000256" key="14">
    <source>
        <dbReference type="RuleBase" id="RU003914"/>
    </source>
</evidence>
<dbReference type="SUPFAM" id="SSF102735">
    <property type="entry name" value="Trigger factor ribosome-binding domain"/>
    <property type="match status" value="1"/>
</dbReference>
<dbReference type="InterPro" id="IPR046357">
    <property type="entry name" value="PPIase_dom_sf"/>
</dbReference>
<dbReference type="SUPFAM" id="SSF109998">
    <property type="entry name" value="Triger factor/SurA peptide-binding domain-like"/>
    <property type="match status" value="1"/>
</dbReference>
<dbReference type="Proteomes" id="UP000005707">
    <property type="component" value="Unassembled WGS sequence"/>
</dbReference>
<keyword evidence="8 12" id="KW-0413">Isomerase</keyword>
<keyword evidence="6 12" id="KW-0697">Rotamase</keyword>
<evidence type="ECO:0000256" key="11">
    <source>
        <dbReference type="ARBA" id="ARBA00029986"/>
    </source>
</evidence>
<dbReference type="GO" id="GO:0043022">
    <property type="term" value="F:ribosome binding"/>
    <property type="evidence" value="ECO:0007669"/>
    <property type="project" value="TreeGrafter"/>
</dbReference>
<evidence type="ECO:0000256" key="12">
    <source>
        <dbReference type="HAMAP-Rule" id="MF_00303"/>
    </source>
</evidence>
<comment type="subcellular location">
    <subcellularLocation>
        <location evidence="12">Cytoplasm</location>
    </subcellularLocation>
    <text evidence="12">About half TF is bound to the ribosome near the polypeptide exit tunnel while the other half is free in the cytoplasm.</text>
</comment>
<feature type="domain" description="PPIase FKBP-type" evidence="16">
    <location>
        <begin position="164"/>
        <end position="246"/>
    </location>
</feature>
<comment type="domain">
    <text evidence="12">Consists of 3 domains; the N-terminus binds the ribosome, the middle domain has PPIase activity, while the C-terminus has intrinsic chaperone activity on its own.</text>
</comment>
<dbReference type="FunFam" id="3.10.50.40:FF:000001">
    <property type="entry name" value="Trigger factor"/>
    <property type="match status" value="1"/>
</dbReference>
<dbReference type="Pfam" id="PF00254">
    <property type="entry name" value="FKBP_C"/>
    <property type="match status" value="1"/>
</dbReference>
<dbReference type="SUPFAM" id="SSF54534">
    <property type="entry name" value="FKBP-like"/>
    <property type="match status" value="1"/>
</dbReference>
<evidence type="ECO:0000256" key="6">
    <source>
        <dbReference type="ARBA" id="ARBA00023110"/>
    </source>
</evidence>
<evidence type="ECO:0000256" key="5">
    <source>
        <dbReference type="ARBA" id="ARBA00022618"/>
    </source>
</evidence>
<evidence type="ECO:0000256" key="4">
    <source>
        <dbReference type="ARBA" id="ARBA00016902"/>
    </source>
</evidence>
<dbReference type="eggNOG" id="COG0544">
    <property type="taxonomic scope" value="Bacteria"/>
</dbReference>
<dbReference type="GO" id="GO:0043335">
    <property type="term" value="P:protein unfolding"/>
    <property type="evidence" value="ECO:0007669"/>
    <property type="project" value="TreeGrafter"/>
</dbReference>
<gene>
    <name evidence="12 17" type="primary">tig</name>
    <name evidence="17" type="ORF">HLPCO_000225</name>
</gene>
<dbReference type="GO" id="GO:0044183">
    <property type="term" value="F:protein folding chaperone"/>
    <property type="evidence" value="ECO:0007669"/>
    <property type="project" value="TreeGrafter"/>
</dbReference>
<dbReference type="RefSeq" id="WP_008826338.1">
    <property type="nucleotide sequence ID" value="NZ_AFNU02000001.1"/>
</dbReference>
<proteinExistence type="inferred from homology"/>
<dbReference type="PANTHER" id="PTHR30560:SF3">
    <property type="entry name" value="TRIGGER FACTOR-LIKE PROTEIN TIG, CHLOROPLASTIC"/>
    <property type="match status" value="1"/>
</dbReference>
<dbReference type="FunCoup" id="U2FRH2">
    <property type="interactions" value="483"/>
</dbReference>
<evidence type="ECO:0000256" key="9">
    <source>
        <dbReference type="ARBA" id="ARBA00023306"/>
    </source>
</evidence>
<accession>U2FRH2</accession>
<keyword evidence="9 12" id="KW-0131">Cell cycle</keyword>
<dbReference type="OrthoDB" id="9767721at2"/>
<dbReference type="PROSITE" id="PS50059">
    <property type="entry name" value="FKBP_PPIASE"/>
    <property type="match status" value="1"/>
</dbReference>
<dbReference type="InterPro" id="IPR008880">
    <property type="entry name" value="Trigger_fac_C"/>
</dbReference>
<sequence length="428" mass="48099">MTVKTENVAENTVKLTVTVDKEQFNNALDVAFEKVVKDIEAPGFRKGKMPRGMFEKKYGVEQLYQEAFNYLLPIEYPKAVNEAGIDPVAQPEIDIDFENLGKDKDLTFFATVVVKPEVKLGKYKGLAYDEVAIEVTEEEIQKEIDRLVEGQAELAIKEGLVENGDTAVIDFEGFKDGVPFEGGKGANHPLQIGSGSFIPGFEEQLIGLSAGDEKEVEVTFPEEYQAKDLAGEKVTFKVKVHEVKSRNLPELSDELVKDLDKEGIETVEALKADLREKMTKQKEENAKNQKIDQLVEEAANNAEMNIPDAMIESEKEKMLKDVEGRLQQQGMQLDMYLQMTGSDKETLLNQLEGDAKKRLRFNLTLAQIANEENFSVEDEVVNEEIAKIADAYNMEVDQVKQFVNTDDLKEDLKVRKAVDFLVDNAVTK</sequence>
<dbReference type="InParanoid" id="U2FRH2"/>
<evidence type="ECO:0000256" key="10">
    <source>
        <dbReference type="ARBA" id="ARBA00024849"/>
    </source>
</evidence>
<dbReference type="InterPro" id="IPR001179">
    <property type="entry name" value="PPIase_FKBP_dom"/>
</dbReference>
<protein>
    <recommendedName>
        <fullName evidence="4 12">Trigger factor</fullName>
        <shortName evidence="12">TF</shortName>
        <ecNumber evidence="3 12">5.2.1.8</ecNumber>
    </recommendedName>
    <alternativeName>
        <fullName evidence="11 12">PPIase</fullName>
    </alternativeName>
</protein>
<organism evidence="17 18">
    <name type="scientific">Haloplasma contractile SSD-17B</name>
    <dbReference type="NCBI Taxonomy" id="1033810"/>
    <lineage>
        <taxon>Bacteria</taxon>
        <taxon>Bacillati</taxon>
        <taxon>Mycoplasmatota</taxon>
        <taxon>Mollicutes</taxon>
        <taxon>Haloplasmatales</taxon>
        <taxon>Haloplasmataceae</taxon>
        <taxon>Haloplasma</taxon>
    </lineage>
</organism>
<evidence type="ECO:0000256" key="3">
    <source>
        <dbReference type="ARBA" id="ARBA00013194"/>
    </source>
</evidence>
<dbReference type="Pfam" id="PF05697">
    <property type="entry name" value="Trigger_N"/>
    <property type="match status" value="1"/>
</dbReference>
<dbReference type="PANTHER" id="PTHR30560">
    <property type="entry name" value="TRIGGER FACTOR CHAPERONE AND PEPTIDYL-PROLYL CIS/TRANS ISOMERASE"/>
    <property type="match status" value="1"/>
</dbReference>
<reference evidence="17 18" key="2">
    <citation type="journal article" date="2013" name="PLoS ONE">
        <title>INDIGO - INtegrated Data Warehouse of MIcrobial GenOmes with Examples from the Red Sea Extremophiles.</title>
        <authorList>
            <person name="Alam I."/>
            <person name="Antunes A."/>
            <person name="Kamau A.A."/>
            <person name="Ba Alawi W."/>
            <person name="Kalkatawi M."/>
            <person name="Stingl U."/>
            <person name="Bajic V.B."/>
        </authorList>
    </citation>
    <scope>NUCLEOTIDE SEQUENCE [LARGE SCALE GENOMIC DNA]</scope>
    <source>
        <strain evidence="17 18">SSD-17B</strain>
    </source>
</reference>
<keyword evidence="7 12" id="KW-0143">Chaperone</keyword>
<comment type="function">
    <text evidence="10 12">Involved in protein export. Acts as a chaperone by maintaining the newly synthesized protein in an open conformation. Functions as a peptidyl-prolyl cis-trans isomerase.</text>
</comment>
<dbReference type="NCBIfam" id="TIGR00115">
    <property type="entry name" value="tig"/>
    <property type="match status" value="1"/>
</dbReference>
<evidence type="ECO:0000256" key="8">
    <source>
        <dbReference type="ARBA" id="ARBA00023235"/>
    </source>
</evidence>
<dbReference type="PIRSF" id="PIRSF003095">
    <property type="entry name" value="Trigger_factor"/>
    <property type="match status" value="1"/>
</dbReference>
<dbReference type="InterPro" id="IPR027304">
    <property type="entry name" value="Trigger_fact/SurA_dom_sf"/>
</dbReference>
<dbReference type="GO" id="GO:0003755">
    <property type="term" value="F:peptidyl-prolyl cis-trans isomerase activity"/>
    <property type="evidence" value="ECO:0007669"/>
    <property type="project" value="UniProtKB-UniRule"/>
</dbReference>
<dbReference type="GO" id="GO:0015031">
    <property type="term" value="P:protein transport"/>
    <property type="evidence" value="ECO:0007669"/>
    <property type="project" value="UniProtKB-UniRule"/>
</dbReference>
<dbReference type="GO" id="GO:0005737">
    <property type="term" value="C:cytoplasm"/>
    <property type="evidence" value="ECO:0007669"/>
    <property type="project" value="UniProtKB-SubCell"/>
</dbReference>
<comment type="similarity">
    <text evidence="2 12 14">Belongs to the FKBP-type PPIase family. Tig subfamily.</text>
</comment>
<evidence type="ECO:0000256" key="1">
    <source>
        <dbReference type="ARBA" id="ARBA00000971"/>
    </source>
</evidence>
<keyword evidence="12" id="KW-0963">Cytoplasm</keyword>
<evidence type="ECO:0000256" key="15">
    <source>
        <dbReference type="SAM" id="Coils"/>
    </source>
</evidence>